<sequence length="276" mass="31543">MAVKGRSAEQKAALAKIVSRETLDDIEEYIRPHFLPKVEGSLPSLTLASRRQIVQDGHGRWREVKPNIYSKSLQNYWSPDLKGKHKSLVAAKTKRSNLSKRPKASDRSFQITEYYDNLSVALRSNVFPGLGNNEWNSTTAKVFTEKYVTPLTQGETFFGVQTDEHGKWSAANVLHERMKKKWNDYLDTLPNLQAERIDKATKLMMKKTDGPAPTKERKKTLKAHKKKLKKPSSEGPTNMIPHEIVVLPSSLPMDNISDNNDDNFWDFYDKPFNKPT</sequence>
<dbReference type="Pfam" id="PF15400">
    <property type="entry name" value="TEX33"/>
    <property type="match status" value="1"/>
</dbReference>
<dbReference type="InterPro" id="IPR029234">
    <property type="entry name" value="CIMIP4"/>
</dbReference>
<reference evidence="2" key="1">
    <citation type="journal article" date="2023" name="G3 (Bethesda)">
        <title>Whole genome assembly and annotation of the endangered Caribbean coral Acropora cervicornis.</title>
        <authorList>
            <person name="Selwyn J.D."/>
            <person name="Vollmer S.V."/>
        </authorList>
    </citation>
    <scope>NUCLEOTIDE SEQUENCE</scope>
    <source>
        <strain evidence="2">K2</strain>
    </source>
</reference>
<gene>
    <name evidence="2" type="ORF">P5673_011087</name>
</gene>
<proteinExistence type="predicted"/>
<dbReference type="AlphaFoldDB" id="A0AAD9V8Z5"/>
<reference evidence="2" key="2">
    <citation type="journal article" date="2023" name="Science">
        <title>Genomic signatures of disease resistance in endangered staghorn corals.</title>
        <authorList>
            <person name="Vollmer S.V."/>
            <person name="Selwyn J.D."/>
            <person name="Despard B.A."/>
            <person name="Roesel C.L."/>
        </authorList>
    </citation>
    <scope>NUCLEOTIDE SEQUENCE</scope>
    <source>
        <strain evidence="2">K2</strain>
    </source>
</reference>
<protein>
    <submittedName>
        <fullName evidence="2">Uncharacterized protein</fullName>
    </submittedName>
</protein>
<feature type="compositionally biased region" description="Basic residues" evidence="1">
    <location>
        <begin position="216"/>
        <end position="230"/>
    </location>
</feature>
<comment type="caution">
    <text evidence="2">The sequence shown here is derived from an EMBL/GenBank/DDBJ whole genome shotgun (WGS) entry which is preliminary data.</text>
</comment>
<name>A0AAD9V8Z5_ACRCE</name>
<evidence type="ECO:0000313" key="3">
    <source>
        <dbReference type="Proteomes" id="UP001249851"/>
    </source>
</evidence>
<organism evidence="2 3">
    <name type="scientific">Acropora cervicornis</name>
    <name type="common">Staghorn coral</name>
    <dbReference type="NCBI Taxonomy" id="6130"/>
    <lineage>
        <taxon>Eukaryota</taxon>
        <taxon>Metazoa</taxon>
        <taxon>Cnidaria</taxon>
        <taxon>Anthozoa</taxon>
        <taxon>Hexacorallia</taxon>
        <taxon>Scleractinia</taxon>
        <taxon>Astrocoeniina</taxon>
        <taxon>Acroporidae</taxon>
        <taxon>Acropora</taxon>
    </lineage>
</organism>
<keyword evidence="3" id="KW-1185">Reference proteome</keyword>
<accession>A0AAD9V8Z5</accession>
<feature type="region of interest" description="Disordered" evidence="1">
    <location>
        <begin position="206"/>
        <end position="241"/>
    </location>
</feature>
<evidence type="ECO:0000313" key="2">
    <source>
        <dbReference type="EMBL" id="KAK2565160.1"/>
    </source>
</evidence>
<evidence type="ECO:0000256" key="1">
    <source>
        <dbReference type="SAM" id="MobiDB-lite"/>
    </source>
</evidence>
<dbReference type="EMBL" id="JARQWQ010000020">
    <property type="protein sequence ID" value="KAK2565160.1"/>
    <property type="molecule type" value="Genomic_DNA"/>
</dbReference>
<dbReference type="Proteomes" id="UP001249851">
    <property type="component" value="Unassembled WGS sequence"/>
</dbReference>